<keyword evidence="2" id="KW-1133">Transmembrane helix</keyword>
<evidence type="ECO:0000256" key="1">
    <source>
        <dbReference type="SAM" id="MobiDB-lite"/>
    </source>
</evidence>
<keyword evidence="4" id="KW-1185">Reference proteome</keyword>
<dbReference type="Proteomes" id="UP000305836">
    <property type="component" value="Unassembled WGS sequence"/>
</dbReference>
<feature type="compositionally biased region" description="Basic and acidic residues" evidence="1">
    <location>
        <begin position="111"/>
        <end position="160"/>
    </location>
</feature>
<gene>
    <name evidence="3" type="ORF">FDA38_39795</name>
</gene>
<protein>
    <submittedName>
        <fullName evidence="3">Uncharacterized protein</fullName>
    </submittedName>
</protein>
<keyword evidence="2" id="KW-0812">Transmembrane</keyword>
<reference evidence="3 4" key="1">
    <citation type="submission" date="2019-04" db="EMBL/GenBank/DDBJ databases">
        <title>Kribbella sp. NEAU-THZ 27 nov., a novel actinomycete isolated from soil.</title>
        <authorList>
            <person name="Duan L."/>
        </authorList>
    </citation>
    <scope>NUCLEOTIDE SEQUENCE [LARGE SCALE GENOMIC DNA]</scope>
    <source>
        <strain evidence="4">NEAU-THZ27</strain>
    </source>
</reference>
<proteinExistence type="predicted"/>
<dbReference type="EMBL" id="SZPZ01000007">
    <property type="protein sequence ID" value="TKK73454.1"/>
    <property type="molecule type" value="Genomic_DNA"/>
</dbReference>
<feature type="region of interest" description="Disordered" evidence="1">
    <location>
        <begin position="79"/>
        <end position="195"/>
    </location>
</feature>
<sequence length="434" mass="45025">MQRVLWATAARGGFGADGLELVVKRLQSAAPPADGWLPKLEKRGEAPRASGTRFEAVADQETARTRLARIRNAIESIAGNTEAREPAPTLSYISPTTNSTNNTDRPIAPDNGRDTGDASNRDTTRDAGHAANRALDHDATRDTGHGPVDGSRRHTTRDTGLDAAGGHGSGRESGRGSRRPQGGRGRGAAGASAEGAAAADSAAGLLRLLISEGSEPERESLARVAVLRAQISGAGESAVERLEDSVGTVDELLANDLSQTDDPHLAAAVLRVIGPSVLPAIEDLAQVAGQPSPKQIDVTSDSHTIAIRPDGPDQLQLNTALSTIKQSAGPVTAGKLAVPAVLVGVGAIVAIGLGFVNAIWIVAGLILIGIGAFRYWSIRTASKNDKTAAADRATRLTDRCTTAAAQLAKHTNATESRQTAVTTDLTTIRQHLTT</sequence>
<evidence type="ECO:0000313" key="4">
    <source>
        <dbReference type="Proteomes" id="UP000305836"/>
    </source>
</evidence>
<organism evidence="3 4">
    <name type="scientific">Kribbella jiaozuonensis</name>
    <dbReference type="NCBI Taxonomy" id="2575441"/>
    <lineage>
        <taxon>Bacteria</taxon>
        <taxon>Bacillati</taxon>
        <taxon>Actinomycetota</taxon>
        <taxon>Actinomycetes</taxon>
        <taxon>Propionibacteriales</taxon>
        <taxon>Kribbellaceae</taxon>
        <taxon>Kribbella</taxon>
    </lineage>
</organism>
<evidence type="ECO:0000313" key="3">
    <source>
        <dbReference type="EMBL" id="TKK73454.1"/>
    </source>
</evidence>
<dbReference type="RefSeq" id="WP_137259367.1">
    <property type="nucleotide sequence ID" value="NZ_JBHSPQ010000006.1"/>
</dbReference>
<name>A0A4U3LFB2_9ACTN</name>
<accession>A0A4U3LFB2</accession>
<dbReference type="OrthoDB" id="4824872at2"/>
<comment type="caution">
    <text evidence="3">The sequence shown here is derived from an EMBL/GenBank/DDBJ whole genome shotgun (WGS) entry which is preliminary data.</text>
</comment>
<dbReference type="AlphaFoldDB" id="A0A4U3LFB2"/>
<feature type="transmembrane region" description="Helical" evidence="2">
    <location>
        <begin position="340"/>
        <end position="373"/>
    </location>
</feature>
<keyword evidence="2" id="KW-0472">Membrane</keyword>
<evidence type="ECO:0000256" key="2">
    <source>
        <dbReference type="SAM" id="Phobius"/>
    </source>
</evidence>
<feature type="compositionally biased region" description="Polar residues" evidence="1">
    <location>
        <begin position="91"/>
        <end position="104"/>
    </location>
</feature>